<accession>K9IQ82</accession>
<sequence length="115" mass="13153">VTSQNTRNSIRNSTACKAKWKTNSLNSFIVEMLKTIIYPIRSKFIIHSLFAGEMGTRCLFCYLYIFLNSILARRENNSSLTVVLAPRATQIHFLKNWTVFKGRRMPVTHSPASSP</sequence>
<reference evidence="2" key="1">
    <citation type="submission" date="2012-11" db="EMBL/GenBank/DDBJ databases">
        <title>The Vampirome: Transcriptome and Proteome Analysis of the Submandibular and Accessory Glands of the Vampire Bat and Vector of Human Rabies, Desmodus rotundus.</title>
        <authorList>
            <person name="Francischetti I.M.B."/>
            <person name="Assumpcao T.C.F."/>
            <person name="Ma D."/>
            <person name="Vicente E.C."/>
            <person name="Ribeiro J.M.C."/>
        </authorList>
    </citation>
    <scope>NUCLEOTIDE SEQUENCE</scope>
    <source>
        <tissue evidence="2">Salivary gland</tissue>
    </source>
</reference>
<protein>
    <submittedName>
        <fullName evidence="2">Uncharacterized protein</fullName>
    </submittedName>
</protein>
<keyword evidence="1" id="KW-0812">Transmembrane</keyword>
<feature type="non-terminal residue" evidence="2">
    <location>
        <position position="1"/>
    </location>
</feature>
<dbReference type="EMBL" id="GABZ01003035">
    <property type="protein sequence ID" value="JAA50490.1"/>
    <property type="molecule type" value="mRNA"/>
</dbReference>
<keyword evidence="1" id="KW-1133">Transmembrane helix</keyword>
<dbReference type="AlphaFoldDB" id="K9IQ82"/>
<feature type="transmembrane region" description="Helical" evidence="1">
    <location>
        <begin position="44"/>
        <end position="67"/>
    </location>
</feature>
<proteinExistence type="evidence at transcript level"/>
<evidence type="ECO:0000313" key="2">
    <source>
        <dbReference type="EMBL" id="JAA50490.1"/>
    </source>
</evidence>
<keyword evidence="1" id="KW-0472">Membrane</keyword>
<name>K9IQ82_DESRO</name>
<organism evidence="2">
    <name type="scientific">Desmodus rotundus</name>
    <name type="common">Vampire bat</name>
    <dbReference type="NCBI Taxonomy" id="9430"/>
    <lineage>
        <taxon>Eukaryota</taxon>
        <taxon>Metazoa</taxon>
        <taxon>Chordata</taxon>
        <taxon>Craniata</taxon>
        <taxon>Vertebrata</taxon>
        <taxon>Euteleostomi</taxon>
        <taxon>Mammalia</taxon>
        <taxon>Eutheria</taxon>
        <taxon>Laurasiatheria</taxon>
        <taxon>Chiroptera</taxon>
        <taxon>Yangochiroptera</taxon>
        <taxon>Phyllostomidae</taxon>
        <taxon>Desmodontinae</taxon>
        <taxon>Desmodus</taxon>
    </lineage>
</organism>
<evidence type="ECO:0000256" key="1">
    <source>
        <dbReference type="SAM" id="Phobius"/>
    </source>
</evidence>